<sequence length="310" mass="35232">MATPFKRIRLRATPAPILQTRPSAQCRPFSSATPAQASQDPSHDDNAYLDTLASQPGVKYSSTESPEDLRKLGATEMSSLAHRELEQHRELREMVRLAAWEMPLLSQLSKPFEKPKEEQVLRWRYTTYLGESHPAARKVVVDFKPGALPDLNEQQREKLLKLAGPRYNPSTKTVKMSCESFETQAQNKRYLADTIHNLIAEATDPKADSFADIPLDTRHHKPKKVFKFPDSWIMTPERRAQLEEKRTASMLEEGKKVEEDKLVSGLKAIEEARKIEVKKAEQPIMAEARQPLPRGKVGKKEMGQQRGANR</sequence>
<accession>A0ACC3MBG0</accession>
<reference evidence="1" key="1">
    <citation type="submission" date="2023-07" db="EMBL/GenBank/DDBJ databases">
        <title>Black Yeasts Isolated from many extreme environments.</title>
        <authorList>
            <person name="Coleine C."/>
            <person name="Stajich J.E."/>
            <person name="Selbmann L."/>
        </authorList>
    </citation>
    <scope>NUCLEOTIDE SEQUENCE</scope>
    <source>
        <strain evidence="1">CCFEE 5714</strain>
    </source>
</reference>
<gene>
    <name evidence="1" type="primary">RSM24_2</name>
    <name evidence="1" type="ORF">LTR37_020342</name>
</gene>
<dbReference type="Proteomes" id="UP001281147">
    <property type="component" value="Unassembled WGS sequence"/>
</dbReference>
<protein>
    <submittedName>
        <fullName evidence="1">37S ribosomal protein S24, mitochondrial</fullName>
    </submittedName>
</protein>
<proteinExistence type="predicted"/>
<name>A0ACC3MBG0_9PEZI</name>
<keyword evidence="1" id="KW-0687">Ribonucleoprotein</keyword>
<keyword evidence="2" id="KW-1185">Reference proteome</keyword>
<organism evidence="1 2">
    <name type="scientific">Vermiconidia calcicola</name>
    <dbReference type="NCBI Taxonomy" id="1690605"/>
    <lineage>
        <taxon>Eukaryota</taxon>
        <taxon>Fungi</taxon>
        <taxon>Dikarya</taxon>
        <taxon>Ascomycota</taxon>
        <taxon>Pezizomycotina</taxon>
        <taxon>Dothideomycetes</taxon>
        <taxon>Dothideomycetidae</taxon>
        <taxon>Mycosphaerellales</taxon>
        <taxon>Extremaceae</taxon>
        <taxon>Vermiconidia</taxon>
    </lineage>
</organism>
<dbReference type="EMBL" id="JAUTXU010000350">
    <property type="protein sequence ID" value="KAK3684366.1"/>
    <property type="molecule type" value="Genomic_DNA"/>
</dbReference>
<comment type="caution">
    <text evidence="1">The sequence shown here is derived from an EMBL/GenBank/DDBJ whole genome shotgun (WGS) entry which is preliminary data.</text>
</comment>
<evidence type="ECO:0000313" key="2">
    <source>
        <dbReference type="Proteomes" id="UP001281147"/>
    </source>
</evidence>
<keyword evidence="1" id="KW-0689">Ribosomal protein</keyword>
<evidence type="ECO:0000313" key="1">
    <source>
        <dbReference type="EMBL" id="KAK3684366.1"/>
    </source>
</evidence>